<dbReference type="InterPro" id="IPR009057">
    <property type="entry name" value="Homeodomain-like_sf"/>
</dbReference>
<dbReference type="OrthoDB" id="8004517at2"/>
<dbReference type="GO" id="GO:0043565">
    <property type="term" value="F:sequence-specific DNA binding"/>
    <property type="evidence" value="ECO:0007669"/>
    <property type="project" value="InterPro"/>
</dbReference>
<dbReference type="InterPro" id="IPR050204">
    <property type="entry name" value="AraC_XylS_family_regulators"/>
</dbReference>
<reference evidence="5 6" key="1">
    <citation type="journal article" date="2019" name="Appl. Microbiol. Biotechnol.">
        <title>Differential efficiency of wild type rhizogenic strains for rol gene transformation of plants.</title>
        <authorList>
            <person name="Desmet S."/>
            <person name="De Keyser E."/>
            <person name="Van Vaerenbergh J."/>
            <person name="Baeyen S."/>
            <person name="Van Huylenbroeck J."/>
            <person name="Geelen D."/>
            <person name="Dhooghe E."/>
        </authorList>
    </citation>
    <scope>NUCLEOTIDE SEQUENCE [LARGE SCALE GENOMIC DNA]</scope>
    <source>
        <strain evidence="5 6">GBBC3284</strain>
    </source>
</reference>
<evidence type="ECO:0000313" key="6">
    <source>
        <dbReference type="Proteomes" id="UP000315434"/>
    </source>
</evidence>
<accession>A0A546XB82</accession>
<name>A0A546XB82_RHIRH</name>
<dbReference type="Proteomes" id="UP000315434">
    <property type="component" value="Unassembled WGS sequence"/>
</dbReference>
<dbReference type="PROSITE" id="PS01124">
    <property type="entry name" value="HTH_ARAC_FAMILY_2"/>
    <property type="match status" value="1"/>
</dbReference>
<dbReference type="Gene3D" id="1.10.10.60">
    <property type="entry name" value="Homeodomain-like"/>
    <property type="match status" value="1"/>
</dbReference>
<dbReference type="AlphaFoldDB" id="A0A546XB82"/>
<dbReference type="PANTHER" id="PTHR46796:SF6">
    <property type="entry name" value="ARAC SUBFAMILY"/>
    <property type="match status" value="1"/>
</dbReference>
<feature type="domain" description="HTH araC/xylS-type" evidence="4">
    <location>
        <begin position="237"/>
        <end position="336"/>
    </location>
</feature>
<dbReference type="InterPro" id="IPR018060">
    <property type="entry name" value="HTH_AraC"/>
</dbReference>
<evidence type="ECO:0000313" key="5">
    <source>
        <dbReference type="EMBL" id="TRA97970.1"/>
    </source>
</evidence>
<keyword evidence="1" id="KW-0805">Transcription regulation</keyword>
<keyword evidence="2" id="KW-0238">DNA-binding</keyword>
<dbReference type="GO" id="GO:0003700">
    <property type="term" value="F:DNA-binding transcription factor activity"/>
    <property type="evidence" value="ECO:0007669"/>
    <property type="project" value="InterPro"/>
</dbReference>
<proteinExistence type="predicted"/>
<evidence type="ECO:0000256" key="3">
    <source>
        <dbReference type="ARBA" id="ARBA00023163"/>
    </source>
</evidence>
<dbReference type="PANTHER" id="PTHR46796">
    <property type="entry name" value="HTH-TYPE TRANSCRIPTIONAL ACTIVATOR RHAS-RELATED"/>
    <property type="match status" value="1"/>
</dbReference>
<gene>
    <name evidence="5" type="ORF">EXN68_22865</name>
</gene>
<dbReference type="PRINTS" id="PR00032">
    <property type="entry name" value="HTHARAC"/>
</dbReference>
<dbReference type="EMBL" id="SGNY01000009">
    <property type="protein sequence ID" value="TRA97970.1"/>
    <property type="molecule type" value="Genomic_DNA"/>
</dbReference>
<dbReference type="Pfam" id="PF12833">
    <property type="entry name" value="HTH_18"/>
    <property type="match status" value="1"/>
</dbReference>
<sequence length="376" mass="43124">MRLSGYLPVAICLTRSNGRVPLMQQHADIAEENDGQARLNSIIDIDTREAPPAEQFDLYRSWNSNLGDVTLLREKFEAFAVRQRVWQLGNLALLSLEYPRTGYRRRWSNKKVPVFDHWVLSIPLTLLPDGLLNHSGQFHWHCLSSPYEAEGEDDGTIALILPRDFAFSQPYDLAIRPEMSALIIDYIQLLHHSLPGRVERDAEHMAVATTSLLSACITPTRDRVFEADGPINAVIMMRAKKLIATQLAMRDLSPEKLCRDLNVSRSRLYRIFETSGGISNYIRRQRLLRTRDILTNENDRRSISVIAEEWGFTDPSTYSRTFRREFGVTPKEAREAGRLRPKRSSFLSAEPYGEEGPPLYAMWANCRVPQYQWSSV</sequence>
<evidence type="ECO:0000256" key="1">
    <source>
        <dbReference type="ARBA" id="ARBA00023015"/>
    </source>
</evidence>
<protein>
    <submittedName>
        <fullName evidence="5">Helix-turn-helix domain-containing protein</fullName>
    </submittedName>
</protein>
<dbReference type="InterPro" id="IPR020449">
    <property type="entry name" value="Tscrpt_reg_AraC-type_HTH"/>
</dbReference>
<dbReference type="SUPFAM" id="SSF46689">
    <property type="entry name" value="Homeodomain-like"/>
    <property type="match status" value="1"/>
</dbReference>
<comment type="caution">
    <text evidence="5">The sequence shown here is derived from an EMBL/GenBank/DDBJ whole genome shotgun (WGS) entry which is preliminary data.</text>
</comment>
<dbReference type="PROSITE" id="PS00041">
    <property type="entry name" value="HTH_ARAC_FAMILY_1"/>
    <property type="match status" value="1"/>
</dbReference>
<evidence type="ECO:0000259" key="4">
    <source>
        <dbReference type="PROSITE" id="PS01124"/>
    </source>
</evidence>
<organism evidence="5 6">
    <name type="scientific">Rhizobium rhizogenes</name>
    <name type="common">Agrobacterium rhizogenes</name>
    <dbReference type="NCBI Taxonomy" id="359"/>
    <lineage>
        <taxon>Bacteria</taxon>
        <taxon>Pseudomonadati</taxon>
        <taxon>Pseudomonadota</taxon>
        <taxon>Alphaproteobacteria</taxon>
        <taxon>Hyphomicrobiales</taxon>
        <taxon>Rhizobiaceae</taxon>
        <taxon>Rhizobium/Agrobacterium group</taxon>
        <taxon>Rhizobium</taxon>
    </lineage>
</organism>
<dbReference type="SMART" id="SM00342">
    <property type="entry name" value="HTH_ARAC"/>
    <property type="match status" value="1"/>
</dbReference>
<keyword evidence="3" id="KW-0804">Transcription</keyword>
<evidence type="ECO:0000256" key="2">
    <source>
        <dbReference type="ARBA" id="ARBA00023125"/>
    </source>
</evidence>
<dbReference type="InterPro" id="IPR018062">
    <property type="entry name" value="HTH_AraC-typ_CS"/>
</dbReference>